<dbReference type="InterPro" id="IPR037185">
    <property type="entry name" value="EmrE-like"/>
</dbReference>
<dbReference type="RefSeq" id="WP_068478077.1">
    <property type="nucleotide sequence ID" value="NZ_CZJS01000086.1"/>
</dbReference>
<accession>A0A7W4UPY9</accession>
<evidence type="ECO:0000256" key="6">
    <source>
        <dbReference type="ARBA" id="ARBA00023136"/>
    </source>
</evidence>
<name>A0A7W4UPY9_9MICO</name>
<keyword evidence="5 8" id="KW-1133">Transmembrane helix</keyword>
<comment type="similarity">
    <text evidence="7">Belongs to the drug/metabolite transporter (DMT) superfamily. Small multidrug resistance (SMR) (TC 2.A.7.1) family.</text>
</comment>
<dbReference type="InterPro" id="IPR000390">
    <property type="entry name" value="Small_drug/metabolite_transptr"/>
</dbReference>
<dbReference type="FunFam" id="1.10.3730.20:FF:000001">
    <property type="entry name" value="Quaternary ammonium compound resistance transporter SugE"/>
    <property type="match status" value="1"/>
</dbReference>
<evidence type="ECO:0000313" key="9">
    <source>
        <dbReference type="EMBL" id="MBB2958213.1"/>
    </source>
</evidence>
<reference evidence="9 10" key="1">
    <citation type="submission" date="2020-08" db="EMBL/GenBank/DDBJ databases">
        <title>Sequencing the genomes of 1000 actinobacteria strains.</title>
        <authorList>
            <person name="Klenk H.-P."/>
        </authorList>
    </citation>
    <scope>NUCLEOTIDE SEQUENCE [LARGE SCALE GENOMIC DNA]</scope>
    <source>
        <strain evidence="9 10">DSM 20419</strain>
    </source>
</reference>
<proteinExistence type="inferred from homology"/>
<protein>
    <submittedName>
        <fullName evidence="9">Quaternary ammonium compound-resistance protein SugE</fullName>
    </submittedName>
</protein>
<feature type="transmembrane region" description="Helical" evidence="8">
    <location>
        <begin position="58"/>
        <end position="76"/>
    </location>
</feature>
<keyword evidence="3" id="KW-1003">Cell membrane</keyword>
<dbReference type="GO" id="GO:0005886">
    <property type="term" value="C:plasma membrane"/>
    <property type="evidence" value="ECO:0007669"/>
    <property type="project" value="UniProtKB-SubCell"/>
</dbReference>
<keyword evidence="6 8" id="KW-0472">Membrane</keyword>
<sequence length="117" mass="12137">MAWIALIVSGILEAVWATALGHSDGFTQPVPTIVFFVALVLSMIGLGWAAARIPIGTAYAVWVGIGAALTVIYAMATGDEAFSAWKAVFIAGIILAVIGLKLVPEKKALPAGEVSRD</sequence>
<feature type="transmembrane region" description="Helical" evidence="8">
    <location>
        <begin position="33"/>
        <end position="51"/>
    </location>
</feature>
<evidence type="ECO:0000313" key="10">
    <source>
        <dbReference type="Proteomes" id="UP000545286"/>
    </source>
</evidence>
<evidence type="ECO:0000256" key="2">
    <source>
        <dbReference type="ARBA" id="ARBA00022448"/>
    </source>
</evidence>
<dbReference type="PANTHER" id="PTHR30561">
    <property type="entry name" value="SMR FAMILY PROTON-DEPENDENT DRUG EFFLUX TRANSPORTER SUGE"/>
    <property type="match status" value="1"/>
</dbReference>
<gene>
    <name evidence="9" type="ORF">FHX72_002358</name>
</gene>
<evidence type="ECO:0000256" key="8">
    <source>
        <dbReference type="SAM" id="Phobius"/>
    </source>
</evidence>
<dbReference type="EMBL" id="JACHWJ010000003">
    <property type="protein sequence ID" value="MBB2958213.1"/>
    <property type="molecule type" value="Genomic_DNA"/>
</dbReference>
<dbReference type="PANTHER" id="PTHR30561:SF0">
    <property type="entry name" value="GUANIDINIUM EXPORTER"/>
    <property type="match status" value="1"/>
</dbReference>
<keyword evidence="2" id="KW-0813">Transport</keyword>
<dbReference type="AlphaFoldDB" id="A0A7W4UPY9"/>
<evidence type="ECO:0000256" key="5">
    <source>
        <dbReference type="ARBA" id="ARBA00022989"/>
    </source>
</evidence>
<organism evidence="9 10">
    <name type="scientific">Pseudoclavibacter helvolus</name>
    <dbReference type="NCBI Taxonomy" id="255205"/>
    <lineage>
        <taxon>Bacteria</taxon>
        <taxon>Bacillati</taxon>
        <taxon>Actinomycetota</taxon>
        <taxon>Actinomycetes</taxon>
        <taxon>Micrococcales</taxon>
        <taxon>Microbacteriaceae</taxon>
        <taxon>Pseudoclavibacter</taxon>
    </lineage>
</organism>
<dbReference type="Proteomes" id="UP000545286">
    <property type="component" value="Unassembled WGS sequence"/>
</dbReference>
<dbReference type="Pfam" id="PF00893">
    <property type="entry name" value="Multi_Drug_Res"/>
    <property type="match status" value="1"/>
</dbReference>
<dbReference type="Gene3D" id="1.10.3730.20">
    <property type="match status" value="1"/>
</dbReference>
<keyword evidence="10" id="KW-1185">Reference proteome</keyword>
<dbReference type="InterPro" id="IPR045324">
    <property type="entry name" value="Small_multidrug_res"/>
</dbReference>
<evidence type="ECO:0000256" key="4">
    <source>
        <dbReference type="ARBA" id="ARBA00022692"/>
    </source>
</evidence>
<comment type="subcellular location">
    <subcellularLocation>
        <location evidence="1 7">Cell membrane</location>
        <topology evidence="1 7">Multi-pass membrane protein</topology>
    </subcellularLocation>
</comment>
<evidence type="ECO:0000256" key="1">
    <source>
        <dbReference type="ARBA" id="ARBA00004651"/>
    </source>
</evidence>
<dbReference type="SUPFAM" id="SSF103481">
    <property type="entry name" value="Multidrug resistance efflux transporter EmrE"/>
    <property type="match status" value="1"/>
</dbReference>
<dbReference type="OrthoDB" id="21828at2"/>
<evidence type="ECO:0000256" key="7">
    <source>
        <dbReference type="RuleBase" id="RU003942"/>
    </source>
</evidence>
<dbReference type="GO" id="GO:0022857">
    <property type="term" value="F:transmembrane transporter activity"/>
    <property type="evidence" value="ECO:0007669"/>
    <property type="project" value="InterPro"/>
</dbReference>
<comment type="caution">
    <text evidence="9">The sequence shown here is derived from an EMBL/GenBank/DDBJ whole genome shotgun (WGS) entry which is preliminary data.</text>
</comment>
<keyword evidence="4 7" id="KW-0812">Transmembrane</keyword>
<evidence type="ECO:0000256" key="3">
    <source>
        <dbReference type="ARBA" id="ARBA00022475"/>
    </source>
</evidence>
<feature type="transmembrane region" description="Helical" evidence="8">
    <location>
        <begin position="82"/>
        <end position="103"/>
    </location>
</feature>